<dbReference type="PROSITE" id="PS51420">
    <property type="entry name" value="RHO"/>
    <property type="match status" value="1"/>
</dbReference>
<dbReference type="GO" id="GO:0003925">
    <property type="term" value="F:G protein activity"/>
    <property type="evidence" value="ECO:0007669"/>
    <property type="project" value="UniProtKB-EC"/>
</dbReference>
<dbReference type="InterPro" id="IPR005225">
    <property type="entry name" value="Small_GTP-bd"/>
</dbReference>
<dbReference type="Ensembl" id="ENSCCRT00020091343.1">
    <property type="protein sequence ID" value="ENSCCRP00020083470.1"/>
    <property type="gene ID" value="ENSCCRG00020038503.1"/>
</dbReference>
<keyword evidence="17" id="KW-0472">Membrane</keyword>
<keyword evidence="14" id="KW-0653">Protein transport</keyword>
<evidence type="ECO:0000256" key="16">
    <source>
        <dbReference type="ARBA" id="ARBA00023134"/>
    </source>
</evidence>
<evidence type="ECO:0000256" key="2">
    <source>
        <dbReference type="ARBA" id="ARBA00004342"/>
    </source>
</evidence>
<keyword evidence="18" id="KW-0449">Lipoprotein</keyword>
<evidence type="ECO:0000256" key="6">
    <source>
        <dbReference type="ARBA" id="ARBA00022475"/>
    </source>
</evidence>
<keyword evidence="5" id="KW-0813">Transport</keyword>
<dbReference type="FunFam" id="3.40.50.300:FF:000448">
    <property type="entry name" value="RAB3D, member RAS oncogene family"/>
    <property type="match status" value="1"/>
</dbReference>
<dbReference type="Pfam" id="PF00071">
    <property type="entry name" value="Ras"/>
    <property type="match status" value="1"/>
</dbReference>
<comment type="similarity">
    <text evidence="3">Belongs to the small GTPase superfamily. Rab family.</text>
</comment>
<dbReference type="AlphaFoldDB" id="A0A8C1WNA3"/>
<evidence type="ECO:0000256" key="9">
    <source>
        <dbReference type="ARBA" id="ARBA00022553"/>
    </source>
</evidence>
<keyword evidence="11" id="KW-0547">Nucleotide-binding</keyword>
<dbReference type="Gene3D" id="3.40.50.300">
    <property type="entry name" value="P-loop containing nucleotide triphosphate hydrolases"/>
    <property type="match status" value="1"/>
</dbReference>
<dbReference type="Ensembl" id="ENSCCRT00015070275.1">
    <property type="protein sequence ID" value="ENSCCRP00015068071.1"/>
    <property type="gene ID" value="ENSCCRG00015027677.1"/>
</dbReference>
<dbReference type="GO" id="GO:0005525">
    <property type="term" value="F:GTP binding"/>
    <property type="evidence" value="ECO:0007669"/>
    <property type="project" value="UniProtKB-KW"/>
</dbReference>
<evidence type="ECO:0000256" key="8">
    <source>
        <dbReference type="ARBA" id="ARBA00022483"/>
    </source>
</evidence>
<evidence type="ECO:0000256" key="4">
    <source>
        <dbReference type="ARBA" id="ARBA00011984"/>
    </source>
</evidence>
<evidence type="ECO:0000256" key="3">
    <source>
        <dbReference type="ARBA" id="ARBA00006270"/>
    </source>
</evidence>
<organism evidence="22 23">
    <name type="scientific">Cyprinus carpio</name>
    <name type="common">Common carp</name>
    <dbReference type="NCBI Taxonomy" id="7962"/>
    <lineage>
        <taxon>Eukaryota</taxon>
        <taxon>Metazoa</taxon>
        <taxon>Chordata</taxon>
        <taxon>Craniata</taxon>
        <taxon>Vertebrata</taxon>
        <taxon>Euteleostomi</taxon>
        <taxon>Actinopterygii</taxon>
        <taxon>Neopterygii</taxon>
        <taxon>Teleostei</taxon>
        <taxon>Ostariophysi</taxon>
        <taxon>Cypriniformes</taxon>
        <taxon>Cyprinidae</taxon>
        <taxon>Cyprininae</taxon>
        <taxon>Cyprinus</taxon>
    </lineage>
</organism>
<dbReference type="SMART" id="SM00174">
    <property type="entry name" value="RHO"/>
    <property type="match status" value="1"/>
</dbReference>
<evidence type="ECO:0000256" key="17">
    <source>
        <dbReference type="ARBA" id="ARBA00023136"/>
    </source>
</evidence>
<name>A0A8C1WNA3_CYPCA</name>
<gene>
    <name evidence="22" type="primary">LOC109047259</name>
</gene>
<comment type="cofactor">
    <cofactor evidence="1">
        <name>Mg(2+)</name>
        <dbReference type="ChEBI" id="CHEBI:18420"/>
    </cofactor>
</comment>
<comment type="catalytic activity">
    <reaction evidence="20">
        <text>GTP + H2O = GDP + phosphate + H(+)</text>
        <dbReference type="Rhea" id="RHEA:19669"/>
        <dbReference type="ChEBI" id="CHEBI:15377"/>
        <dbReference type="ChEBI" id="CHEBI:15378"/>
        <dbReference type="ChEBI" id="CHEBI:37565"/>
        <dbReference type="ChEBI" id="CHEBI:43474"/>
        <dbReference type="ChEBI" id="CHEBI:58189"/>
        <dbReference type="EC" id="3.6.5.2"/>
    </reaction>
    <physiologicalReaction direction="left-to-right" evidence="20">
        <dbReference type="Rhea" id="RHEA:19670"/>
    </physiologicalReaction>
</comment>
<dbReference type="InterPro" id="IPR001806">
    <property type="entry name" value="Small_GTPase"/>
</dbReference>
<dbReference type="Proteomes" id="UP000694700">
    <property type="component" value="Unplaced"/>
</dbReference>
<evidence type="ECO:0000256" key="20">
    <source>
        <dbReference type="ARBA" id="ARBA00047660"/>
    </source>
</evidence>
<sequence>MAKADQRFGQRDGSDQNFDYMFKLLIIGNSSVGKTSFLFRYADDSFSNSFVSTVGIDFKVKTVYRNDKRVKLQIWDTAGQERYRTITTAYYRGAMGFILMYDITNEESFNAVQDWATQIKTYSWDNAQVILVGNKCDMDEERVVSFEKGKHLADQLGKLCVQSFIRFIGFDLISLDTFSQGLSTMMPAPRRTSTSDKYLSA</sequence>
<dbReference type="InterPro" id="IPR050305">
    <property type="entry name" value="Small_GTPase_Rab"/>
</dbReference>
<evidence type="ECO:0000256" key="14">
    <source>
        <dbReference type="ARBA" id="ARBA00022927"/>
    </source>
</evidence>
<evidence type="ECO:0000256" key="21">
    <source>
        <dbReference type="ARBA" id="ARBA00060086"/>
    </source>
</evidence>
<evidence type="ECO:0000256" key="10">
    <source>
        <dbReference type="ARBA" id="ARBA00022723"/>
    </source>
</evidence>
<dbReference type="GO" id="GO:0015031">
    <property type="term" value="P:protein transport"/>
    <property type="evidence" value="ECO:0007669"/>
    <property type="project" value="UniProtKB-KW"/>
</dbReference>
<keyword evidence="12" id="KW-0378">Hydrolase</keyword>
<keyword evidence="16" id="KW-0342">GTP-binding</keyword>
<keyword evidence="7" id="KW-0488">Methylation</keyword>
<dbReference type="GO" id="GO:0046872">
    <property type="term" value="F:metal ion binding"/>
    <property type="evidence" value="ECO:0007669"/>
    <property type="project" value="UniProtKB-KW"/>
</dbReference>
<evidence type="ECO:0000256" key="18">
    <source>
        <dbReference type="ARBA" id="ARBA00023288"/>
    </source>
</evidence>
<dbReference type="PANTHER" id="PTHR47980">
    <property type="entry name" value="LD44762P"/>
    <property type="match status" value="1"/>
</dbReference>
<evidence type="ECO:0000256" key="19">
    <source>
        <dbReference type="ARBA" id="ARBA00023289"/>
    </source>
</evidence>
<keyword evidence="6" id="KW-1003">Cell membrane</keyword>
<dbReference type="SMART" id="SM00173">
    <property type="entry name" value="RAS"/>
    <property type="match status" value="1"/>
</dbReference>
<evidence type="ECO:0000256" key="1">
    <source>
        <dbReference type="ARBA" id="ARBA00001946"/>
    </source>
</evidence>
<keyword evidence="15" id="KW-0007">Acetylation</keyword>
<protein>
    <recommendedName>
        <fullName evidence="4">small monomeric GTPase</fullName>
        <ecNumber evidence="4">3.6.5.2</ecNumber>
    </recommendedName>
</protein>
<dbReference type="GO" id="GO:0030141">
    <property type="term" value="C:secretory granule"/>
    <property type="evidence" value="ECO:0007669"/>
    <property type="project" value="UniProtKB-ARBA"/>
</dbReference>
<evidence type="ECO:0000256" key="13">
    <source>
        <dbReference type="ARBA" id="ARBA00022842"/>
    </source>
</evidence>
<evidence type="ECO:0000256" key="5">
    <source>
        <dbReference type="ARBA" id="ARBA00022448"/>
    </source>
</evidence>
<dbReference type="GO" id="GO:0005886">
    <property type="term" value="C:plasma membrane"/>
    <property type="evidence" value="ECO:0007669"/>
    <property type="project" value="UniProtKB-SubCell"/>
</dbReference>
<evidence type="ECO:0000256" key="11">
    <source>
        <dbReference type="ARBA" id="ARBA00022741"/>
    </source>
</evidence>
<accession>A0A8C1WNA3</accession>
<dbReference type="GO" id="GO:0017157">
    <property type="term" value="P:regulation of exocytosis"/>
    <property type="evidence" value="ECO:0007669"/>
    <property type="project" value="UniProtKB-ARBA"/>
</dbReference>
<dbReference type="Proteomes" id="UP000694701">
    <property type="component" value="Unplaced"/>
</dbReference>
<dbReference type="SMART" id="SM00175">
    <property type="entry name" value="RAB"/>
    <property type="match status" value="1"/>
</dbReference>
<evidence type="ECO:0000256" key="15">
    <source>
        <dbReference type="ARBA" id="ARBA00022990"/>
    </source>
</evidence>
<dbReference type="NCBIfam" id="TIGR00231">
    <property type="entry name" value="small_GTP"/>
    <property type="match status" value="1"/>
</dbReference>
<dbReference type="EC" id="3.6.5.2" evidence="4"/>
<dbReference type="PROSITE" id="PS51421">
    <property type="entry name" value="RAS"/>
    <property type="match status" value="1"/>
</dbReference>
<dbReference type="GO" id="GO:0006887">
    <property type="term" value="P:exocytosis"/>
    <property type="evidence" value="ECO:0007669"/>
    <property type="project" value="UniProtKB-KW"/>
</dbReference>
<reference evidence="22" key="1">
    <citation type="submission" date="2025-05" db="UniProtKB">
        <authorList>
            <consortium name="Ensembl"/>
        </authorList>
    </citation>
    <scope>IDENTIFICATION</scope>
</reference>
<dbReference type="SMART" id="SM00176">
    <property type="entry name" value="RAN"/>
    <property type="match status" value="1"/>
</dbReference>
<dbReference type="PROSITE" id="PS51419">
    <property type="entry name" value="RAB"/>
    <property type="match status" value="1"/>
</dbReference>
<keyword evidence="10" id="KW-0479">Metal-binding</keyword>
<evidence type="ECO:0000256" key="7">
    <source>
        <dbReference type="ARBA" id="ARBA00022481"/>
    </source>
</evidence>
<comment type="function">
    <text evidence="21">The small GTPases Rab are key regulators of intracellular membrane trafficking, from the formation of transport vesicles to their fusion with membranes. Rabs cycle between an inactive GDP-bound form and an active GTP-bound form that is able to recruit to membranes different sets of downstream effectors directly responsible for vesicle formation, movement, tethering and fusion. RAB3D may be involved in the insulin-induced exocytosis of GLUT4-containing vesicles in adipocytes.</text>
</comment>
<dbReference type="InterPro" id="IPR027417">
    <property type="entry name" value="P-loop_NTPase"/>
</dbReference>
<keyword evidence="8" id="KW-0268">Exocytosis</keyword>
<proteinExistence type="inferred from homology"/>
<evidence type="ECO:0000313" key="23">
    <source>
        <dbReference type="Proteomes" id="UP000694700"/>
    </source>
</evidence>
<comment type="subcellular location">
    <subcellularLocation>
        <location evidence="2">Cell membrane</location>
        <topology evidence="2">Lipid-anchor</topology>
        <orientation evidence="2">Cytoplasmic side</orientation>
    </subcellularLocation>
</comment>
<keyword evidence="13" id="KW-0460">Magnesium</keyword>
<evidence type="ECO:0000256" key="12">
    <source>
        <dbReference type="ARBA" id="ARBA00022801"/>
    </source>
</evidence>
<keyword evidence="9" id="KW-0597">Phosphoprotein</keyword>
<dbReference type="SUPFAM" id="SSF52540">
    <property type="entry name" value="P-loop containing nucleoside triphosphate hydrolases"/>
    <property type="match status" value="1"/>
</dbReference>
<evidence type="ECO:0000313" key="22">
    <source>
        <dbReference type="Ensembl" id="ENSCCRP00015068071.1"/>
    </source>
</evidence>
<keyword evidence="19" id="KW-0636">Prenylation</keyword>
<dbReference type="PRINTS" id="PR00449">
    <property type="entry name" value="RASTRNSFRMNG"/>
</dbReference>